<dbReference type="AlphaFoldDB" id="A0A6G1DBZ7"/>
<comment type="caution">
    <text evidence="1">The sequence shown here is derived from an EMBL/GenBank/DDBJ whole genome shotgun (WGS) entry which is preliminary data.</text>
</comment>
<reference evidence="1 2" key="1">
    <citation type="submission" date="2019-11" db="EMBL/GenBank/DDBJ databases">
        <title>Whole genome sequence of Oryza granulata.</title>
        <authorList>
            <person name="Li W."/>
        </authorList>
    </citation>
    <scope>NUCLEOTIDE SEQUENCE [LARGE SCALE GENOMIC DNA]</scope>
    <source>
        <strain evidence="2">cv. Menghai</strain>
        <tissue evidence="1">Leaf</tissue>
    </source>
</reference>
<organism evidence="1 2">
    <name type="scientific">Oryza meyeriana var. granulata</name>
    <dbReference type="NCBI Taxonomy" id="110450"/>
    <lineage>
        <taxon>Eukaryota</taxon>
        <taxon>Viridiplantae</taxon>
        <taxon>Streptophyta</taxon>
        <taxon>Embryophyta</taxon>
        <taxon>Tracheophyta</taxon>
        <taxon>Spermatophyta</taxon>
        <taxon>Magnoliopsida</taxon>
        <taxon>Liliopsida</taxon>
        <taxon>Poales</taxon>
        <taxon>Poaceae</taxon>
        <taxon>BOP clade</taxon>
        <taxon>Oryzoideae</taxon>
        <taxon>Oryzeae</taxon>
        <taxon>Oryzinae</taxon>
        <taxon>Oryza</taxon>
        <taxon>Oryza meyeriana</taxon>
    </lineage>
</organism>
<dbReference type="Proteomes" id="UP000479710">
    <property type="component" value="Unassembled WGS sequence"/>
</dbReference>
<sequence length="89" mass="9875">MANTNLVDAEGGQFAKVATLLYGCPGAQHYRSDSVRYKAGSMAFGPRRNRLAKLVGFDPWSMADGLIQWSSRKKPGKKERNMVDTFSYA</sequence>
<evidence type="ECO:0000313" key="2">
    <source>
        <dbReference type="Proteomes" id="UP000479710"/>
    </source>
</evidence>
<protein>
    <submittedName>
        <fullName evidence="1">Uncharacterized protein</fullName>
    </submittedName>
</protein>
<evidence type="ECO:0000313" key="1">
    <source>
        <dbReference type="EMBL" id="KAF0909946.1"/>
    </source>
</evidence>
<dbReference type="EMBL" id="SPHZ02000006">
    <property type="protein sequence ID" value="KAF0909946.1"/>
    <property type="molecule type" value="Genomic_DNA"/>
</dbReference>
<accession>A0A6G1DBZ7</accession>
<gene>
    <name evidence="1" type="ORF">E2562_001202</name>
</gene>
<name>A0A6G1DBZ7_9ORYZ</name>
<keyword evidence="2" id="KW-1185">Reference proteome</keyword>
<proteinExistence type="predicted"/>